<comment type="caution">
    <text evidence="2">The sequence shown here is derived from an EMBL/GenBank/DDBJ whole genome shotgun (WGS) entry which is preliminary data.</text>
</comment>
<accession>A0A928VMZ1</accession>
<evidence type="ECO:0000313" key="2">
    <source>
        <dbReference type="EMBL" id="MBE9029470.1"/>
    </source>
</evidence>
<evidence type="ECO:0000313" key="3">
    <source>
        <dbReference type="Proteomes" id="UP000625316"/>
    </source>
</evidence>
<dbReference type="InterPro" id="IPR021499">
    <property type="entry name" value="DUF3153"/>
</dbReference>
<evidence type="ECO:0000256" key="1">
    <source>
        <dbReference type="SAM" id="Phobius"/>
    </source>
</evidence>
<proteinExistence type="predicted"/>
<keyword evidence="1" id="KW-0472">Membrane</keyword>
<keyword evidence="3" id="KW-1185">Reference proteome</keyword>
<dbReference type="AlphaFoldDB" id="A0A928VMZ1"/>
<protein>
    <submittedName>
        <fullName evidence="2">DUF3153 domain-containing protein</fullName>
    </submittedName>
</protein>
<dbReference type="Pfam" id="PF11353">
    <property type="entry name" value="DUF3153"/>
    <property type="match status" value="1"/>
</dbReference>
<reference evidence="2" key="1">
    <citation type="submission" date="2020-10" db="EMBL/GenBank/DDBJ databases">
        <authorList>
            <person name="Castelo-Branco R."/>
            <person name="Eusebio N."/>
            <person name="Adriana R."/>
            <person name="Vieira A."/>
            <person name="Brugerolle De Fraissinette N."/>
            <person name="Rezende De Castro R."/>
            <person name="Schneider M.P."/>
            <person name="Vasconcelos V."/>
            <person name="Leao P.N."/>
        </authorList>
    </citation>
    <scope>NUCLEOTIDE SEQUENCE</scope>
    <source>
        <strain evidence="2">LEGE 11480</strain>
    </source>
</reference>
<dbReference type="EMBL" id="JADEXQ010000016">
    <property type="protein sequence ID" value="MBE9029470.1"/>
    <property type="molecule type" value="Genomic_DNA"/>
</dbReference>
<organism evidence="2 3">
    <name type="scientific">Romeriopsis navalis LEGE 11480</name>
    <dbReference type="NCBI Taxonomy" id="2777977"/>
    <lineage>
        <taxon>Bacteria</taxon>
        <taxon>Bacillati</taxon>
        <taxon>Cyanobacteriota</taxon>
        <taxon>Cyanophyceae</taxon>
        <taxon>Leptolyngbyales</taxon>
        <taxon>Leptolyngbyaceae</taxon>
        <taxon>Romeriopsis</taxon>
        <taxon>Romeriopsis navalis</taxon>
    </lineage>
</organism>
<dbReference type="RefSeq" id="WP_264324288.1">
    <property type="nucleotide sequence ID" value="NZ_JADEXQ010000016.1"/>
</dbReference>
<keyword evidence="1" id="KW-1133">Transmembrane helix</keyword>
<feature type="transmembrane region" description="Helical" evidence="1">
    <location>
        <begin position="224"/>
        <end position="247"/>
    </location>
</feature>
<sequence length="253" mass="27274">MHFKAIALDSDLVKSVFAPFQQVFNQPFRHWRSAMLMLVLAVGLTGCLDSQTSIKFDSPHRGQVVQKIQLGSQLAAAQGWLNNLESQARKLDATVKRPSRQELAITIPFTNAKDLETKFNQLVSPPQGSTAQASGLPDIQAHLQVKTSNLLLLQRDKLIYDIDLTALGLQSDDGDVLFDAGSGLDLNFGVTGPWGAGGPASQKQAGQSIWSLKPGQPNHIEATVWMPSPIGLGAAFIVGLVAAGTYYNRNQAT</sequence>
<name>A0A928VMZ1_9CYAN</name>
<gene>
    <name evidence="2" type="ORF">IQ266_06795</name>
</gene>
<dbReference type="Proteomes" id="UP000625316">
    <property type="component" value="Unassembled WGS sequence"/>
</dbReference>
<keyword evidence="1" id="KW-0812">Transmembrane</keyword>